<geneLocation type="plasmid" evidence="2 3">
    <name>pALVIN01</name>
</geneLocation>
<reference evidence="2 3" key="1">
    <citation type="journal article" date="2011" name="Stand. Genomic Sci.">
        <title>Complete genome sequence of Allochromatium vinosum DSM 180(T).</title>
        <authorList>
            <person name="Weissgerber T."/>
            <person name="Zigann R."/>
            <person name="Bruce D."/>
            <person name="Chang Y.J."/>
            <person name="Detter J.C."/>
            <person name="Han C."/>
            <person name="Hauser L."/>
            <person name="Jeffries C.D."/>
            <person name="Land M."/>
            <person name="Munk A.C."/>
            <person name="Tapia R."/>
            <person name="Dahl C."/>
        </authorList>
    </citation>
    <scope>NUCLEOTIDE SEQUENCE [LARGE SCALE GENOMIC DNA]</scope>
    <source>
        <strain evidence="3">ATCC 17899 / DSM 180 / NBRC 103801 / NCIMB 10441 / D</strain>
        <plasmid evidence="3">Plasmid pALVIN01</plasmid>
    </source>
</reference>
<feature type="coiled-coil region" evidence="1">
    <location>
        <begin position="50"/>
        <end position="81"/>
    </location>
</feature>
<keyword evidence="2" id="KW-0614">Plasmid</keyword>
<dbReference type="RefSeq" id="WP_012972367.1">
    <property type="nucleotide sequence ID" value="NC_013852.1"/>
</dbReference>
<dbReference type="Proteomes" id="UP000001441">
    <property type="component" value="Plasmid pALVIN01"/>
</dbReference>
<keyword evidence="1" id="KW-0175">Coiled coil</keyword>
<dbReference type="HOGENOM" id="CLU_124446_2_0_6"/>
<name>D3RW91_ALLVD</name>
<sequence length="166" mass="18438">MKATIRLYELSADYLTALDALVDLDDLPSEVIADTLEGLAGVWEEKALNVARYIRNLEAEAAAIEEAKKRMEIRAKAAANRAARLKEYLKAELERTGLKPKAPDLALSLRSNPPAVILEDENRIPDDYRSTETVTRILKSEISNALKAGVEIPGARLEQSRRLVIQ</sequence>
<organism evidence="2 3">
    <name type="scientific">Allochromatium vinosum (strain ATCC 17899 / DSM 180 / NBRC 103801 / NCIMB 10441 / D)</name>
    <name type="common">Chromatium vinosum</name>
    <dbReference type="NCBI Taxonomy" id="572477"/>
    <lineage>
        <taxon>Bacteria</taxon>
        <taxon>Pseudomonadati</taxon>
        <taxon>Pseudomonadota</taxon>
        <taxon>Gammaproteobacteria</taxon>
        <taxon>Chromatiales</taxon>
        <taxon>Chromatiaceae</taxon>
        <taxon>Allochromatium</taxon>
    </lineage>
</organism>
<protein>
    <submittedName>
        <fullName evidence="2">Gp157 family protein</fullName>
    </submittedName>
</protein>
<keyword evidence="3" id="KW-1185">Reference proteome</keyword>
<dbReference type="OrthoDB" id="5675912at2"/>
<gene>
    <name evidence="2" type="ordered locus">Alvin_3207</name>
</gene>
<evidence type="ECO:0000313" key="3">
    <source>
        <dbReference type="Proteomes" id="UP000001441"/>
    </source>
</evidence>
<evidence type="ECO:0000313" key="2">
    <source>
        <dbReference type="EMBL" id="ADC64103.1"/>
    </source>
</evidence>
<proteinExistence type="predicted"/>
<evidence type="ECO:0000256" key="1">
    <source>
        <dbReference type="SAM" id="Coils"/>
    </source>
</evidence>
<dbReference type="Pfam" id="PF05565">
    <property type="entry name" value="Sipho_Gp157"/>
    <property type="match status" value="1"/>
</dbReference>
<dbReference type="AlphaFoldDB" id="D3RW91"/>
<dbReference type="InterPro" id="IPR008840">
    <property type="entry name" value="Sipho_Gp157"/>
</dbReference>
<accession>D3RW91</accession>
<dbReference type="EMBL" id="CP001897">
    <property type="protein sequence ID" value="ADC64103.1"/>
    <property type="molecule type" value="Genomic_DNA"/>
</dbReference>
<dbReference type="KEGG" id="alv:Alvin_3207"/>